<evidence type="ECO:0000256" key="1">
    <source>
        <dbReference type="ARBA" id="ARBA00009437"/>
    </source>
</evidence>
<keyword evidence="7" id="KW-1185">Reference proteome</keyword>
<proteinExistence type="inferred from homology"/>
<dbReference type="InterPro" id="IPR000847">
    <property type="entry name" value="LysR_HTH_N"/>
</dbReference>
<dbReference type="PROSITE" id="PS50931">
    <property type="entry name" value="HTH_LYSR"/>
    <property type="match status" value="1"/>
</dbReference>
<dbReference type="PANTHER" id="PTHR30126">
    <property type="entry name" value="HTH-TYPE TRANSCRIPTIONAL REGULATOR"/>
    <property type="match status" value="1"/>
</dbReference>
<dbReference type="Proteomes" id="UP000000692">
    <property type="component" value="Plasmid 2"/>
</dbReference>
<name>F9YBP5_KETVW</name>
<dbReference type="Gene3D" id="1.10.10.10">
    <property type="entry name" value="Winged helix-like DNA-binding domain superfamily/Winged helix DNA-binding domain"/>
    <property type="match status" value="1"/>
</dbReference>
<dbReference type="KEGG" id="kvl:KVU_PB0119"/>
<dbReference type="GO" id="GO:0003700">
    <property type="term" value="F:DNA-binding transcription factor activity"/>
    <property type="evidence" value="ECO:0007669"/>
    <property type="project" value="InterPro"/>
</dbReference>
<organism evidence="6 7">
    <name type="scientific">Ketogulonicigenium vulgare (strain WSH-001)</name>
    <dbReference type="NCBI Taxonomy" id="759362"/>
    <lineage>
        <taxon>Bacteria</taxon>
        <taxon>Pseudomonadati</taxon>
        <taxon>Pseudomonadota</taxon>
        <taxon>Alphaproteobacteria</taxon>
        <taxon>Rhodobacterales</taxon>
        <taxon>Roseobacteraceae</taxon>
        <taxon>Ketogulonicigenium</taxon>
    </lineage>
</organism>
<dbReference type="GO" id="GO:0000976">
    <property type="term" value="F:transcription cis-regulatory region binding"/>
    <property type="evidence" value="ECO:0007669"/>
    <property type="project" value="TreeGrafter"/>
</dbReference>
<dbReference type="Gene3D" id="3.40.190.10">
    <property type="entry name" value="Periplasmic binding protein-like II"/>
    <property type="match status" value="2"/>
</dbReference>
<dbReference type="PANTHER" id="PTHR30126:SF2">
    <property type="entry name" value="HTH-TYPE TRANSCRIPTIONAL REGULATOR YJIE"/>
    <property type="match status" value="1"/>
</dbReference>
<evidence type="ECO:0000256" key="4">
    <source>
        <dbReference type="ARBA" id="ARBA00023163"/>
    </source>
</evidence>
<evidence type="ECO:0000256" key="3">
    <source>
        <dbReference type="ARBA" id="ARBA00023125"/>
    </source>
</evidence>
<evidence type="ECO:0000256" key="2">
    <source>
        <dbReference type="ARBA" id="ARBA00023015"/>
    </source>
</evidence>
<reference evidence="6 7" key="1">
    <citation type="journal article" date="2011" name="J. Bacteriol.">
        <title>Complete genome sequence of the industrial strain Ketogulonicigenium vulgare WSH-001.</title>
        <authorList>
            <person name="Liu L."/>
            <person name="Li Y."/>
            <person name="Zhang J."/>
            <person name="Zhou Z."/>
            <person name="Liu J."/>
            <person name="Li X."/>
            <person name="Zhou J."/>
            <person name="Du G."/>
            <person name="Wang L."/>
            <person name="Chen J."/>
        </authorList>
    </citation>
    <scope>NUCLEOTIDE SEQUENCE [LARGE SCALE GENOMIC DNA]</scope>
    <source>
        <strain evidence="6 7">WSH-001</strain>
        <plasmid evidence="7">pKVU_200</plasmid>
    </source>
</reference>
<dbReference type="EMBL" id="CP002020">
    <property type="protein sequence ID" value="AEM42797.1"/>
    <property type="molecule type" value="Genomic_DNA"/>
</dbReference>
<evidence type="ECO:0000313" key="6">
    <source>
        <dbReference type="EMBL" id="AEM42797.1"/>
    </source>
</evidence>
<dbReference type="HOGENOM" id="CLU_039613_4_1_5"/>
<keyword evidence="6" id="KW-0614">Plasmid</keyword>
<dbReference type="SUPFAM" id="SSF46785">
    <property type="entry name" value="Winged helix' DNA-binding domain"/>
    <property type="match status" value="1"/>
</dbReference>
<sequence>MESKWLEDFLALALHKNFCRAAEARNITQSALSRRIKLLEGWMGAPLIERRTNPISLTEAGEKFLPRAEEMYNMILSVRDELRAPYMAAQEVLTVCMMSTLSITTFPRLVAQLEQRGEQFRFRFADSRTTMPDWVELLRSGNADFLLTYAHSSVAVLNTLNEFEYLTVGTERCIPVSVPGTGGRPRYDLTQQDRPVDYLSYRNHSFFANALPGIIKRGGFRLNTVYENALSAALLAAVRVGLGVRGFPKNCWKTTLRRGACCAPPRPNMTCWSTCGFIVPWTMARGSRTDSGANWASFPRCNSMDWAFKS</sequence>
<dbReference type="InterPro" id="IPR036388">
    <property type="entry name" value="WH-like_DNA-bd_sf"/>
</dbReference>
<evidence type="ECO:0000259" key="5">
    <source>
        <dbReference type="PROSITE" id="PS50931"/>
    </source>
</evidence>
<keyword evidence="2" id="KW-0805">Transcription regulation</keyword>
<geneLocation type="plasmid" evidence="7">
    <name>pKVU_200</name>
</geneLocation>
<dbReference type="OrthoDB" id="528082at2"/>
<dbReference type="RefSeq" id="WP_014538183.1">
    <property type="nucleotide sequence ID" value="NC_017385.1"/>
</dbReference>
<comment type="similarity">
    <text evidence="1">Belongs to the LysR transcriptional regulatory family.</text>
</comment>
<feature type="domain" description="HTH lysR-type" evidence="5">
    <location>
        <begin position="1"/>
        <end position="58"/>
    </location>
</feature>
<dbReference type="InterPro" id="IPR036390">
    <property type="entry name" value="WH_DNA-bd_sf"/>
</dbReference>
<accession>F9YBP5</accession>
<dbReference type="PATRIC" id="fig|759362.5.peg.3069"/>
<dbReference type="InterPro" id="IPR005119">
    <property type="entry name" value="LysR_subst-bd"/>
</dbReference>
<dbReference type="PRINTS" id="PR00039">
    <property type="entry name" value="HTHLYSR"/>
</dbReference>
<protein>
    <submittedName>
        <fullName evidence="6">LysR family transcriptional regulator</fullName>
    </submittedName>
</protein>
<dbReference type="AlphaFoldDB" id="F9YBP5"/>
<keyword evidence="3" id="KW-0238">DNA-binding</keyword>
<dbReference type="Pfam" id="PF03466">
    <property type="entry name" value="LysR_substrate"/>
    <property type="match status" value="1"/>
</dbReference>
<evidence type="ECO:0000313" key="7">
    <source>
        <dbReference type="Proteomes" id="UP000000692"/>
    </source>
</evidence>
<gene>
    <name evidence="6" type="ordered locus">KVU_PB0119</name>
</gene>
<dbReference type="SUPFAM" id="SSF53850">
    <property type="entry name" value="Periplasmic binding protein-like II"/>
    <property type="match status" value="1"/>
</dbReference>
<dbReference type="Pfam" id="PF00126">
    <property type="entry name" value="HTH_1"/>
    <property type="match status" value="1"/>
</dbReference>
<keyword evidence="4" id="KW-0804">Transcription</keyword>